<dbReference type="AlphaFoldDB" id="A0AAT9HQ49"/>
<dbReference type="SUPFAM" id="SSF51261">
    <property type="entry name" value="Duplicated hybrid motif"/>
    <property type="match status" value="1"/>
</dbReference>
<proteinExistence type="predicted"/>
<evidence type="ECO:0000259" key="1">
    <source>
        <dbReference type="Pfam" id="PF01551"/>
    </source>
</evidence>
<evidence type="ECO:0000313" key="2">
    <source>
        <dbReference type="EMBL" id="BFO19309.1"/>
    </source>
</evidence>
<dbReference type="InterPro" id="IPR011055">
    <property type="entry name" value="Dup_hybrid_motif"/>
</dbReference>
<name>A0AAT9HQ49_9ACTN</name>
<sequence>MGRTPRPGDHDSRWPRRISCTGTWRHDPYNKKGPQWILGRHTGADYAAPEGAECVAVLSGSIVRSGKDGSFGEFLVLRAGGFDFYYCHLSEKTVKGVP</sequence>
<organism evidence="2">
    <name type="scientific">Streptomyces haneummycinicus</name>
    <dbReference type="NCBI Taxonomy" id="3074435"/>
    <lineage>
        <taxon>Bacteria</taxon>
        <taxon>Bacillati</taxon>
        <taxon>Actinomycetota</taxon>
        <taxon>Actinomycetes</taxon>
        <taxon>Kitasatosporales</taxon>
        <taxon>Streptomycetaceae</taxon>
        <taxon>Streptomyces</taxon>
    </lineage>
</organism>
<reference evidence="2" key="2">
    <citation type="submission" date="2024-07" db="EMBL/GenBank/DDBJ databases">
        <title>Streptomyces haneummycinica sp. nov., a new antibiotic-producing actinobacterium isolated from marine sediment.</title>
        <authorList>
            <person name="Uemura M."/>
            <person name="Hamada M."/>
            <person name="Hirano S."/>
            <person name="Kobayashi K."/>
            <person name="Ohshiro T."/>
            <person name="Kobayashi T."/>
            <person name="Terahara T."/>
        </authorList>
    </citation>
    <scope>NUCLEOTIDE SEQUENCE</scope>
    <source>
        <strain evidence="2">KM77-8</strain>
    </source>
</reference>
<dbReference type="EMBL" id="AP035768">
    <property type="protein sequence ID" value="BFO19309.1"/>
    <property type="molecule type" value="Genomic_DNA"/>
</dbReference>
<protein>
    <recommendedName>
        <fullName evidence="1">M23ase beta-sheet core domain-containing protein</fullName>
    </recommendedName>
</protein>
<reference evidence="2" key="1">
    <citation type="submission" date="2024-06" db="EMBL/GenBank/DDBJ databases">
        <authorList>
            <consortium name="consrtm"/>
            <person name="Uemura M."/>
            <person name="Terahara T."/>
        </authorList>
    </citation>
    <scope>NUCLEOTIDE SEQUENCE</scope>
    <source>
        <strain evidence="2">KM77-8</strain>
    </source>
</reference>
<accession>A0AAT9HQ49</accession>
<dbReference type="Pfam" id="PF01551">
    <property type="entry name" value="Peptidase_M23"/>
    <property type="match status" value="1"/>
</dbReference>
<dbReference type="InterPro" id="IPR016047">
    <property type="entry name" value="M23ase_b-sheet_dom"/>
</dbReference>
<gene>
    <name evidence="2" type="ORF">SHKM778_56970</name>
</gene>
<feature type="domain" description="M23ase beta-sheet core" evidence="1">
    <location>
        <begin position="40"/>
        <end position="95"/>
    </location>
</feature>
<dbReference type="CDD" id="cd12797">
    <property type="entry name" value="M23_peptidase"/>
    <property type="match status" value="1"/>
</dbReference>
<dbReference type="Gene3D" id="2.70.70.10">
    <property type="entry name" value="Glucose Permease (Domain IIA)"/>
    <property type="match status" value="1"/>
</dbReference>